<dbReference type="EMBL" id="CP054003">
    <property type="protein sequence ID" value="QKH84389.1"/>
    <property type="molecule type" value="Genomic_DNA"/>
</dbReference>
<sequence>MRKSGVCVAKGDMLVLTVLCYLGGLYYKRTPLVDNIPANDKNAVELSVMSDIVIAYEKEHYPIKKTTVAELIEFYLEEKGMS</sequence>
<evidence type="ECO:0000313" key="2">
    <source>
        <dbReference type="Proteomes" id="UP000501467"/>
    </source>
</evidence>
<proteinExistence type="predicted"/>
<protein>
    <submittedName>
        <fullName evidence="1">Uncharacterized protein</fullName>
    </submittedName>
</protein>
<gene>
    <name evidence="1" type="ORF">FOC69_08475</name>
</gene>
<dbReference type="AlphaFoldDB" id="A0AAP9SW59"/>
<evidence type="ECO:0000313" key="1">
    <source>
        <dbReference type="EMBL" id="QKH84389.1"/>
    </source>
</evidence>
<dbReference type="Proteomes" id="UP000501467">
    <property type="component" value="Chromosome"/>
</dbReference>
<accession>A0AAP9SW59</accession>
<organism evidence="1 2">
    <name type="scientific">Bacteroides fragilis</name>
    <dbReference type="NCBI Taxonomy" id="817"/>
    <lineage>
        <taxon>Bacteria</taxon>
        <taxon>Pseudomonadati</taxon>
        <taxon>Bacteroidota</taxon>
        <taxon>Bacteroidia</taxon>
        <taxon>Bacteroidales</taxon>
        <taxon>Bacteroidaceae</taxon>
        <taxon>Bacteroides</taxon>
    </lineage>
</organism>
<name>A0AAP9SW59_BACFG</name>
<reference evidence="1 2" key="1">
    <citation type="submission" date="2020-05" db="EMBL/GenBank/DDBJ databases">
        <title>FDA dAtabase for Regulatory Grade micrObial Sequences (FDA-ARGOS): Supporting development and validation of Infectious Disease Dx tests.</title>
        <authorList>
            <person name="Bojja K."/>
            <person name="Kessler A."/>
            <person name="Tallon L."/>
            <person name="Sadzewicz L."/>
            <person name="Zhao X."/>
            <person name="Vavikolanu K."/>
            <person name="Mehta A."/>
            <person name="Aluvathingal J."/>
            <person name="Nadendla S."/>
            <person name="Myers T."/>
            <person name="Yan Y."/>
            <person name="Sichtig H."/>
        </authorList>
    </citation>
    <scope>NUCLEOTIDE SEQUENCE [LARGE SCALE GENOMIC DNA]</scope>
    <source>
        <strain evidence="1 2">FDAARGOS_763</strain>
    </source>
</reference>